<dbReference type="PANTHER" id="PTHR48046">
    <property type="entry name" value="UDP-GLYCOSYLTRANSFERASE 72E1"/>
    <property type="match status" value="1"/>
</dbReference>
<dbReference type="InterPro" id="IPR002213">
    <property type="entry name" value="UDP_glucos_trans"/>
</dbReference>
<dbReference type="SUPFAM" id="SSF53756">
    <property type="entry name" value="UDP-Glycosyltransferase/glycogen phosphorylase"/>
    <property type="match status" value="1"/>
</dbReference>
<evidence type="ECO:0000256" key="1">
    <source>
        <dbReference type="ARBA" id="ARBA00009995"/>
    </source>
</evidence>
<protein>
    <recommendedName>
        <fullName evidence="5">Glycosyltransferase</fullName>
        <ecNumber evidence="5">2.4.1.-</ecNumber>
    </recommendedName>
</protein>
<dbReference type="CDD" id="cd03784">
    <property type="entry name" value="GT1_Gtf-like"/>
    <property type="match status" value="1"/>
</dbReference>
<dbReference type="EC" id="2.4.1.-" evidence="5"/>
<dbReference type="FunFam" id="3.40.50.2000:FF:000056">
    <property type="entry name" value="Glycosyltransferase"/>
    <property type="match status" value="1"/>
</dbReference>
<dbReference type="Pfam" id="PF00201">
    <property type="entry name" value="UDPGT"/>
    <property type="match status" value="1"/>
</dbReference>
<dbReference type="KEGG" id="qsa:O6P43_016144"/>
<keyword evidence="3 4" id="KW-0808">Transferase</keyword>
<evidence type="ECO:0000313" key="7">
    <source>
        <dbReference type="Proteomes" id="UP001163823"/>
    </source>
</evidence>
<organism evidence="6 7">
    <name type="scientific">Quillaja saponaria</name>
    <name type="common">Soap bark tree</name>
    <dbReference type="NCBI Taxonomy" id="32244"/>
    <lineage>
        <taxon>Eukaryota</taxon>
        <taxon>Viridiplantae</taxon>
        <taxon>Streptophyta</taxon>
        <taxon>Embryophyta</taxon>
        <taxon>Tracheophyta</taxon>
        <taxon>Spermatophyta</taxon>
        <taxon>Magnoliopsida</taxon>
        <taxon>eudicotyledons</taxon>
        <taxon>Gunneridae</taxon>
        <taxon>Pentapetalae</taxon>
        <taxon>rosids</taxon>
        <taxon>fabids</taxon>
        <taxon>Fabales</taxon>
        <taxon>Quillajaceae</taxon>
        <taxon>Quillaja</taxon>
    </lineage>
</organism>
<dbReference type="Gene3D" id="3.40.50.2000">
    <property type="entry name" value="Glycogen Phosphorylase B"/>
    <property type="match status" value="2"/>
</dbReference>
<evidence type="ECO:0000256" key="5">
    <source>
        <dbReference type="RuleBase" id="RU362057"/>
    </source>
</evidence>
<dbReference type="Proteomes" id="UP001163823">
    <property type="component" value="Chromosome 6"/>
</dbReference>
<name>A0AAD7PSW4_QUISA</name>
<dbReference type="EMBL" id="JARAOO010000006">
    <property type="protein sequence ID" value="KAJ7966718.1"/>
    <property type="molecule type" value="Genomic_DNA"/>
</dbReference>
<dbReference type="AlphaFoldDB" id="A0AAD7PSW4"/>
<gene>
    <name evidence="6" type="ORF">O6P43_016144</name>
</gene>
<keyword evidence="7" id="KW-1185">Reference proteome</keyword>
<evidence type="ECO:0000256" key="2">
    <source>
        <dbReference type="ARBA" id="ARBA00022676"/>
    </source>
</evidence>
<keyword evidence="2 4" id="KW-0328">Glycosyltransferase</keyword>
<reference evidence="6" key="1">
    <citation type="journal article" date="2023" name="Science">
        <title>Elucidation of the pathway for biosynthesis of saponin adjuvants from the soapbark tree.</title>
        <authorList>
            <person name="Reed J."/>
            <person name="Orme A."/>
            <person name="El-Demerdash A."/>
            <person name="Owen C."/>
            <person name="Martin L.B.B."/>
            <person name="Misra R.C."/>
            <person name="Kikuchi S."/>
            <person name="Rejzek M."/>
            <person name="Martin A.C."/>
            <person name="Harkess A."/>
            <person name="Leebens-Mack J."/>
            <person name="Louveau T."/>
            <person name="Stephenson M.J."/>
            <person name="Osbourn A."/>
        </authorList>
    </citation>
    <scope>NUCLEOTIDE SEQUENCE</scope>
    <source>
        <strain evidence="6">S10</strain>
    </source>
</reference>
<evidence type="ECO:0000256" key="3">
    <source>
        <dbReference type="ARBA" id="ARBA00022679"/>
    </source>
</evidence>
<evidence type="ECO:0000313" key="6">
    <source>
        <dbReference type="EMBL" id="KAJ7966718.1"/>
    </source>
</evidence>
<dbReference type="FunFam" id="3.40.50.2000:FF:000054">
    <property type="entry name" value="Glycosyltransferase"/>
    <property type="match status" value="1"/>
</dbReference>
<evidence type="ECO:0000256" key="4">
    <source>
        <dbReference type="RuleBase" id="RU003718"/>
    </source>
</evidence>
<dbReference type="InterPro" id="IPR035595">
    <property type="entry name" value="UDP_glycos_trans_CS"/>
</dbReference>
<dbReference type="GO" id="GO:0008194">
    <property type="term" value="F:UDP-glycosyltransferase activity"/>
    <property type="evidence" value="ECO:0007669"/>
    <property type="project" value="InterPro"/>
</dbReference>
<comment type="caution">
    <text evidence="6">The sequence shown here is derived from an EMBL/GenBank/DDBJ whole genome shotgun (WGS) entry which is preliminary data.</text>
</comment>
<comment type="similarity">
    <text evidence="1 4">Belongs to the UDP-glycosyltransferase family.</text>
</comment>
<accession>A0AAD7PSW4</accession>
<dbReference type="PANTHER" id="PTHR48046:SF4">
    <property type="entry name" value="GLYCOSYLTRANSFERASE"/>
    <property type="match status" value="1"/>
</dbReference>
<sequence length="447" mass="49772">MVVGGESKSISNKAVPHISVLASPGMGHVIPLWEFAKHLVTHHGFKVSFLNITTEASEAQNQLVHSSNLPRNLHVIDLPQVDLSGIVNDKTSIVAQLSVNVRESLRCLKSILVEIGNPQALVIDLFCTQAFDVCKELSIPTYSFFTASTHLLAFSLYLPKLDRDVEGEFVDLPEPVQVPGCSPIRTEDLLDQVRDRKSEEYRWYLYHLSRINMADGILLNTWHDLESDTIRGIREDPFYKEVHTPPLYPVGPLIKEIDPLNETAVQCLTWLDKQPSDSVLFVALGSGGTLTTEQITELAWGLELSKQRFVWVVRTPSDASSTGTFFNVGGDVNDPKTYLPEGFIERTREVGLLIPSWAPQMEVLKHRSTGAFLSHCGWNSTLESLAHGVPIIAWPLYAEQRMNATTLAHDQFGVAVKPVAEPGKKVIGRKETERVVRLVIEGEKGRL</sequence>
<dbReference type="PROSITE" id="PS00375">
    <property type="entry name" value="UDPGT"/>
    <property type="match status" value="1"/>
</dbReference>
<proteinExistence type="inferred from homology"/>